<dbReference type="GO" id="GO:0009254">
    <property type="term" value="P:peptidoglycan turnover"/>
    <property type="evidence" value="ECO:0007669"/>
    <property type="project" value="TreeGrafter"/>
</dbReference>
<evidence type="ECO:0000259" key="6">
    <source>
        <dbReference type="SMART" id="SM00644"/>
    </source>
</evidence>
<evidence type="ECO:0000256" key="4">
    <source>
        <dbReference type="ARBA" id="ARBA00022801"/>
    </source>
</evidence>
<dbReference type="EMBL" id="FUXA01000016">
    <property type="protein sequence ID" value="SJZ98501.1"/>
    <property type="molecule type" value="Genomic_DNA"/>
</dbReference>
<dbReference type="SMART" id="SM00644">
    <property type="entry name" value="Ami_2"/>
    <property type="match status" value="1"/>
</dbReference>
<evidence type="ECO:0000256" key="1">
    <source>
        <dbReference type="ARBA" id="ARBA00001561"/>
    </source>
</evidence>
<dbReference type="InterPro" id="IPR036366">
    <property type="entry name" value="PGBDSf"/>
</dbReference>
<gene>
    <name evidence="7" type="ORF">SAMN02745110_02249</name>
</gene>
<sequence length="345" mass="38270">MSNSSLVDYTDITSHKTSPRMDKIRKITIHHMAGNLSVEECGEVFHNRDASTNYGIGNDGRIGLYVDECDRAWATTDPDNDHQAINIELANDEIGGNWHVSDKVINRCIDLCVDICKRNGIEKLNFTGDESGNLTMHCYFMATACPGSYLKTKFKYIADKVNERLGSTPIPKPNGDMWAGAYPSLPERGYYLTGDGYNTYVGYQNDIKLIQQYLNWAIDAKLEVDGYYGNATTNAVESFQRKVGLTADGSYGKDTLSAAKKYKKNSASKKYSGALPTKDLVPGSVGLQVKDLQNFLNWYGNYGLEIDGSYGKLTTSAVKNFQTSEKILVDGMFGIQSRTTAKKYT</sequence>
<dbReference type="OrthoDB" id="9794294at2"/>
<dbReference type="InterPro" id="IPR051206">
    <property type="entry name" value="NAMLAA_amidase_2"/>
</dbReference>
<dbReference type="Gene3D" id="3.40.80.10">
    <property type="entry name" value="Peptidoglycan recognition protein-like"/>
    <property type="match status" value="1"/>
</dbReference>
<comment type="similarity">
    <text evidence="2">Belongs to the N-acetylmuramoyl-L-alanine amidase 2 family.</text>
</comment>
<dbReference type="AlphaFoldDB" id="A0A1T4Q4P7"/>
<keyword evidence="5" id="KW-0961">Cell wall biogenesis/degradation</keyword>
<dbReference type="Pfam" id="PF01510">
    <property type="entry name" value="Amidase_2"/>
    <property type="match status" value="1"/>
</dbReference>
<keyword evidence="4 7" id="KW-0378">Hydrolase</keyword>
<evidence type="ECO:0000313" key="8">
    <source>
        <dbReference type="Proteomes" id="UP000189857"/>
    </source>
</evidence>
<dbReference type="Proteomes" id="UP000189857">
    <property type="component" value="Unassembled WGS sequence"/>
</dbReference>
<dbReference type="GO" id="GO:0071555">
    <property type="term" value="P:cell wall organization"/>
    <property type="evidence" value="ECO:0007669"/>
    <property type="project" value="UniProtKB-KW"/>
</dbReference>
<dbReference type="PANTHER" id="PTHR30417">
    <property type="entry name" value="N-ACETYLMURAMOYL-L-ALANINE AMIDASE AMID"/>
    <property type="match status" value="1"/>
</dbReference>
<dbReference type="RefSeq" id="WP_078788045.1">
    <property type="nucleotide sequence ID" value="NZ_FMTO01000014.1"/>
</dbReference>
<evidence type="ECO:0000256" key="3">
    <source>
        <dbReference type="ARBA" id="ARBA00011901"/>
    </source>
</evidence>
<dbReference type="GO" id="GO:0008745">
    <property type="term" value="F:N-acetylmuramoyl-L-alanine amidase activity"/>
    <property type="evidence" value="ECO:0007669"/>
    <property type="project" value="UniProtKB-EC"/>
</dbReference>
<dbReference type="Pfam" id="PF01471">
    <property type="entry name" value="PG_binding_1"/>
    <property type="match status" value="2"/>
</dbReference>
<dbReference type="GO" id="GO:0009253">
    <property type="term" value="P:peptidoglycan catabolic process"/>
    <property type="evidence" value="ECO:0007669"/>
    <property type="project" value="InterPro"/>
</dbReference>
<keyword evidence="8" id="KW-1185">Reference proteome</keyword>
<dbReference type="InterPro" id="IPR036365">
    <property type="entry name" value="PGBD-like_sf"/>
</dbReference>
<accession>A0A1T4Q4P7</accession>
<dbReference type="SUPFAM" id="SSF55846">
    <property type="entry name" value="N-acetylmuramoyl-L-alanine amidase-like"/>
    <property type="match status" value="1"/>
</dbReference>
<dbReference type="InterPro" id="IPR002477">
    <property type="entry name" value="Peptidoglycan-bd-like"/>
</dbReference>
<organism evidence="7 8">
    <name type="scientific">Eubacterium ruminantium</name>
    <dbReference type="NCBI Taxonomy" id="42322"/>
    <lineage>
        <taxon>Bacteria</taxon>
        <taxon>Bacillati</taxon>
        <taxon>Bacillota</taxon>
        <taxon>Clostridia</taxon>
        <taxon>Eubacteriales</taxon>
        <taxon>Eubacteriaceae</taxon>
        <taxon>Eubacterium</taxon>
    </lineage>
</organism>
<dbReference type="InterPro" id="IPR002502">
    <property type="entry name" value="Amidase_domain"/>
</dbReference>
<evidence type="ECO:0000256" key="5">
    <source>
        <dbReference type="ARBA" id="ARBA00023316"/>
    </source>
</evidence>
<dbReference type="SUPFAM" id="SSF47090">
    <property type="entry name" value="PGBD-like"/>
    <property type="match status" value="2"/>
</dbReference>
<evidence type="ECO:0000313" key="7">
    <source>
        <dbReference type="EMBL" id="SJZ98501.1"/>
    </source>
</evidence>
<dbReference type="CDD" id="cd06583">
    <property type="entry name" value="PGRP"/>
    <property type="match status" value="1"/>
</dbReference>
<feature type="domain" description="N-acetylmuramoyl-L-alanine amidase" evidence="6">
    <location>
        <begin position="13"/>
        <end position="147"/>
    </location>
</feature>
<dbReference type="InterPro" id="IPR036505">
    <property type="entry name" value="Amidase/PGRP_sf"/>
</dbReference>
<protein>
    <recommendedName>
        <fullName evidence="3">N-acetylmuramoyl-L-alanine amidase</fullName>
        <ecNumber evidence="3">3.5.1.28</ecNumber>
    </recommendedName>
</protein>
<proteinExistence type="inferred from homology"/>
<dbReference type="Gene3D" id="1.10.101.10">
    <property type="entry name" value="PGBD-like superfamily/PGBD"/>
    <property type="match status" value="2"/>
</dbReference>
<dbReference type="PANTHER" id="PTHR30417:SF1">
    <property type="entry name" value="N-ACETYLMURAMOYL-L-ALANINE AMIDASE AMID"/>
    <property type="match status" value="1"/>
</dbReference>
<name>A0A1T4Q4P7_9FIRM</name>
<reference evidence="7 8" key="1">
    <citation type="submission" date="2017-02" db="EMBL/GenBank/DDBJ databases">
        <authorList>
            <person name="Peterson S.W."/>
        </authorList>
    </citation>
    <scope>NUCLEOTIDE SEQUENCE [LARGE SCALE GENOMIC DNA]</scope>
    <source>
        <strain evidence="7 8">ATCC 17233</strain>
    </source>
</reference>
<evidence type="ECO:0000256" key="2">
    <source>
        <dbReference type="ARBA" id="ARBA00007553"/>
    </source>
</evidence>
<comment type="catalytic activity">
    <reaction evidence="1">
        <text>Hydrolyzes the link between N-acetylmuramoyl residues and L-amino acid residues in certain cell-wall glycopeptides.</text>
        <dbReference type="EC" id="3.5.1.28"/>
    </reaction>
</comment>
<dbReference type="EC" id="3.5.1.28" evidence="3"/>